<comment type="caution">
    <text evidence="2">The sequence shown here is derived from an EMBL/GenBank/DDBJ whole genome shotgun (WGS) entry which is preliminary data.</text>
</comment>
<dbReference type="RefSeq" id="WP_248158080.1">
    <property type="nucleotide sequence ID" value="NZ_JALNMJ010000021.1"/>
</dbReference>
<gene>
    <name evidence="2" type="ORF">M0H32_23305</name>
</gene>
<evidence type="ECO:0000256" key="1">
    <source>
        <dbReference type="SAM" id="MobiDB-lite"/>
    </source>
</evidence>
<proteinExistence type="predicted"/>
<evidence type="ECO:0000313" key="3">
    <source>
        <dbReference type="Proteomes" id="UP001431221"/>
    </source>
</evidence>
<dbReference type="Proteomes" id="UP001431221">
    <property type="component" value="Unassembled WGS sequence"/>
</dbReference>
<dbReference type="EMBL" id="JALNMJ010000021">
    <property type="protein sequence ID" value="MCK7615105.1"/>
    <property type="molecule type" value="Genomic_DNA"/>
</dbReference>
<feature type="region of interest" description="Disordered" evidence="1">
    <location>
        <begin position="47"/>
        <end position="66"/>
    </location>
</feature>
<reference evidence="2" key="1">
    <citation type="submission" date="2022-04" db="EMBL/GenBank/DDBJ databases">
        <title>Roseibium sp. CAU 1639 isolated from mud.</title>
        <authorList>
            <person name="Kim W."/>
        </authorList>
    </citation>
    <scope>NUCLEOTIDE SEQUENCE</scope>
    <source>
        <strain evidence="2">CAU 1639</strain>
    </source>
</reference>
<organism evidence="2 3">
    <name type="scientific">Roseibium sediminicola</name>
    <dbReference type="NCBI Taxonomy" id="2933272"/>
    <lineage>
        <taxon>Bacteria</taxon>
        <taxon>Pseudomonadati</taxon>
        <taxon>Pseudomonadota</taxon>
        <taxon>Alphaproteobacteria</taxon>
        <taxon>Hyphomicrobiales</taxon>
        <taxon>Stappiaceae</taxon>
        <taxon>Roseibium</taxon>
    </lineage>
</organism>
<sequence>MATAKTATSSTAKPSDDAVSAREIEDDIERIRSDIAALAGSLKKYGAGKTGEYKSRATSAGEELSRKSQDALNDLTAELQGYERALTNEIRRHPLQSLGIAAGIGFLVATLVRR</sequence>
<keyword evidence="3" id="KW-1185">Reference proteome</keyword>
<protein>
    <submittedName>
        <fullName evidence="2">DUF883 domain-containing protein</fullName>
    </submittedName>
</protein>
<name>A0ABT0H0W2_9HYPH</name>
<feature type="compositionally biased region" description="Low complexity" evidence="1">
    <location>
        <begin position="1"/>
        <end position="13"/>
    </location>
</feature>
<accession>A0ABT0H0W2</accession>
<evidence type="ECO:0000313" key="2">
    <source>
        <dbReference type="EMBL" id="MCK7615105.1"/>
    </source>
</evidence>
<feature type="region of interest" description="Disordered" evidence="1">
    <location>
        <begin position="1"/>
        <end position="22"/>
    </location>
</feature>